<dbReference type="OrthoDB" id="10252227at2759"/>
<organism evidence="12 13">
    <name type="scientific">Catenaria anguillulae PL171</name>
    <dbReference type="NCBI Taxonomy" id="765915"/>
    <lineage>
        <taxon>Eukaryota</taxon>
        <taxon>Fungi</taxon>
        <taxon>Fungi incertae sedis</taxon>
        <taxon>Blastocladiomycota</taxon>
        <taxon>Blastocladiomycetes</taxon>
        <taxon>Blastocladiales</taxon>
        <taxon>Catenariaceae</taxon>
        <taxon>Catenaria</taxon>
    </lineage>
</organism>
<dbReference type="InterPro" id="IPR022707">
    <property type="entry name" value="Mot1_central_dom"/>
</dbReference>
<reference evidence="12 13" key="1">
    <citation type="submission" date="2016-07" db="EMBL/GenBank/DDBJ databases">
        <title>Pervasive Adenine N6-methylation of Active Genes in Fungi.</title>
        <authorList>
            <consortium name="DOE Joint Genome Institute"/>
            <person name="Mondo S.J."/>
            <person name="Dannebaum R.O."/>
            <person name="Kuo R.C."/>
            <person name="Labutti K."/>
            <person name="Haridas S."/>
            <person name="Kuo A."/>
            <person name="Salamov A."/>
            <person name="Ahrendt S.R."/>
            <person name="Lipzen A."/>
            <person name="Sullivan W."/>
            <person name="Andreopoulos W.B."/>
            <person name="Clum A."/>
            <person name="Lindquist E."/>
            <person name="Daum C."/>
            <person name="Ramamoorthy G.K."/>
            <person name="Gryganskyi A."/>
            <person name="Culley D."/>
            <person name="Magnuson J.K."/>
            <person name="James T.Y."/>
            <person name="O'Malley M.A."/>
            <person name="Stajich J.E."/>
            <person name="Spatafora J.W."/>
            <person name="Visel A."/>
            <person name="Grigoriev I.V."/>
        </authorList>
    </citation>
    <scope>NUCLEOTIDE SEQUENCE [LARGE SCALE GENOMIC DNA]</scope>
    <source>
        <strain evidence="12 13">PL171</strain>
    </source>
</reference>
<evidence type="ECO:0000259" key="11">
    <source>
        <dbReference type="PROSITE" id="PS51194"/>
    </source>
</evidence>
<dbReference type="GO" id="GO:0016887">
    <property type="term" value="F:ATP hydrolysis activity"/>
    <property type="evidence" value="ECO:0007669"/>
    <property type="project" value="InterPro"/>
</dbReference>
<keyword evidence="8" id="KW-0539">Nucleus</keyword>
<dbReference type="CDD" id="cd18793">
    <property type="entry name" value="SF2_C_SNF"/>
    <property type="match status" value="1"/>
</dbReference>
<dbReference type="InterPro" id="IPR038718">
    <property type="entry name" value="SNF2-like_sf"/>
</dbReference>
<keyword evidence="5" id="KW-0347">Helicase</keyword>
<dbReference type="SMART" id="SM00487">
    <property type="entry name" value="DEXDc"/>
    <property type="match status" value="1"/>
</dbReference>
<dbReference type="GO" id="GO:0017025">
    <property type="term" value="F:TBP-class protein binding"/>
    <property type="evidence" value="ECO:0007669"/>
    <property type="project" value="InterPro"/>
</dbReference>
<evidence type="ECO:0000313" key="12">
    <source>
        <dbReference type="EMBL" id="ORZ33534.1"/>
    </source>
</evidence>
<dbReference type="InterPro" id="IPR000330">
    <property type="entry name" value="SNF2_N"/>
</dbReference>
<keyword evidence="3" id="KW-0547">Nucleotide-binding</keyword>
<evidence type="ECO:0000256" key="7">
    <source>
        <dbReference type="ARBA" id="ARBA00023125"/>
    </source>
</evidence>
<dbReference type="Pfam" id="PF12054">
    <property type="entry name" value="DUF3535"/>
    <property type="match status" value="2"/>
</dbReference>
<feature type="region of interest" description="Disordered" evidence="9">
    <location>
        <begin position="174"/>
        <end position="249"/>
    </location>
</feature>
<dbReference type="GO" id="GO:0003677">
    <property type="term" value="F:DNA binding"/>
    <property type="evidence" value="ECO:0007669"/>
    <property type="project" value="UniProtKB-KW"/>
</dbReference>
<dbReference type="Gene3D" id="3.40.50.300">
    <property type="entry name" value="P-loop containing nucleotide triphosphate hydrolases"/>
    <property type="match status" value="1"/>
</dbReference>
<dbReference type="PANTHER" id="PTHR36498:SF1">
    <property type="entry name" value="TATA-BINDING PROTEIN-ASSOCIATED FACTOR 172"/>
    <property type="match status" value="1"/>
</dbReference>
<feature type="domain" description="Helicase C-terminal" evidence="11">
    <location>
        <begin position="1685"/>
        <end position="1842"/>
    </location>
</feature>
<dbReference type="InterPro" id="IPR027417">
    <property type="entry name" value="P-loop_NTPase"/>
</dbReference>
<keyword evidence="13" id="KW-1185">Reference proteome</keyword>
<dbReference type="PROSITE" id="PS51194">
    <property type="entry name" value="HELICASE_CTER"/>
    <property type="match status" value="1"/>
</dbReference>
<dbReference type="InterPro" id="IPR014001">
    <property type="entry name" value="Helicase_ATP-bd"/>
</dbReference>
<dbReference type="Pfam" id="PF00176">
    <property type="entry name" value="SNF2-rel_dom"/>
    <property type="match status" value="1"/>
</dbReference>
<feature type="region of interest" description="Disordered" evidence="9">
    <location>
        <begin position="280"/>
        <end position="332"/>
    </location>
</feature>
<dbReference type="InterPro" id="IPR049730">
    <property type="entry name" value="SNF2/RAD54-like_C"/>
</dbReference>
<protein>
    <recommendedName>
        <fullName evidence="14">SNF2 family N-terminal domain-domain-containing protein</fullName>
    </recommendedName>
</protein>
<comment type="subcellular location">
    <subcellularLocation>
        <location evidence="1">Nucleus</location>
    </subcellularLocation>
</comment>
<evidence type="ECO:0000256" key="4">
    <source>
        <dbReference type="ARBA" id="ARBA00022801"/>
    </source>
</evidence>
<accession>A0A1Y2HHR5</accession>
<dbReference type="FunFam" id="3.40.50.300:FF:001793">
    <property type="entry name" value="TATA-binding protein-associated factor"/>
    <property type="match status" value="1"/>
</dbReference>
<evidence type="ECO:0000256" key="8">
    <source>
        <dbReference type="ARBA" id="ARBA00023242"/>
    </source>
</evidence>
<feature type="compositionally biased region" description="Low complexity" evidence="9">
    <location>
        <begin position="232"/>
        <end position="247"/>
    </location>
</feature>
<evidence type="ECO:0000256" key="3">
    <source>
        <dbReference type="ARBA" id="ARBA00022741"/>
    </source>
</evidence>
<keyword evidence="6" id="KW-0067">ATP-binding</keyword>
<dbReference type="EMBL" id="MCFL01000035">
    <property type="protein sequence ID" value="ORZ33534.1"/>
    <property type="molecule type" value="Genomic_DNA"/>
</dbReference>
<evidence type="ECO:0000259" key="10">
    <source>
        <dbReference type="PROSITE" id="PS51192"/>
    </source>
</evidence>
<dbReference type="Proteomes" id="UP000193411">
    <property type="component" value="Unassembled WGS sequence"/>
</dbReference>
<proteinExistence type="predicted"/>
<evidence type="ECO:0000256" key="6">
    <source>
        <dbReference type="ARBA" id="ARBA00022840"/>
    </source>
</evidence>
<evidence type="ECO:0000256" key="5">
    <source>
        <dbReference type="ARBA" id="ARBA00022806"/>
    </source>
</evidence>
<feature type="region of interest" description="Disordered" evidence="9">
    <location>
        <begin position="135"/>
        <end position="156"/>
    </location>
</feature>
<dbReference type="SUPFAM" id="SSF48371">
    <property type="entry name" value="ARM repeat"/>
    <property type="match status" value="1"/>
</dbReference>
<dbReference type="GO" id="GO:0005634">
    <property type="term" value="C:nucleus"/>
    <property type="evidence" value="ECO:0007669"/>
    <property type="project" value="UniProtKB-SubCell"/>
</dbReference>
<name>A0A1Y2HHR5_9FUNG</name>
<dbReference type="InterPro" id="IPR011989">
    <property type="entry name" value="ARM-like"/>
</dbReference>
<evidence type="ECO:0000256" key="1">
    <source>
        <dbReference type="ARBA" id="ARBA00004123"/>
    </source>
</evidence>
<dbReference type="SUPFAM" id="SSF52540">
    <property type="entry name" value="P-loop containing nucleoside triphosphate hydrolases"/>
    <property type="match status" value="2"/>
</dbReference>
<keyword evidence="2" id="KW-0677">Repeat</keyword>
<sequence length="1901" mass="201314">MSQQPPTPTASNTRIDKLFTILDTASATPALKAAATLQLAQLARQGHPLASLFRRLLPLLRSKTWATRAAAASALEAIAKESPWTCGPLDQQQQQLGKGNPDMVQQALDAHAGQWINAVDALRAFDFDAVTSRSPPLLAGNKGTHDADGSNSSDAGHAAQRAYLVAKLGGSAEAAGAAMEHQDTASSSDSASAPSTPTAAAPLAPPTSTAAPAKRGRKPKSVAASTPPPPSTTSAHPTSASSSSAKKPAFDDVASIEQALSDPALSAREKNALRRKLKVMKKNGSGSSGAAGAGQPPPSKKVRRMESFPAGSDDGGMASGDDSFDAPAASGPAPVPIIKQEAAAAGPVVPAVPEKVVVSYKGPPVKQEQEDGMDVVQDPGDELTRLGFEPWPFQSLCDVLYHDLLDPAWEVRHGAAMGIRETVKVQGRLAGTLSPLPIDKAALLNHAYLTHLATRLLHVLCRDRFSDFIGDTVTVPVRESAAQALGVIVKHLPEPLVALVHDRLITLTSVGGGAGQHQWSLQLAAYLGLKYLLAVRHDLLAHFLPLTFPTILQGLAHEDDDVRAVAASTLLPIATSASSSTSLADTLTDDHLTHLLSILAHCLAHCDDLSASTAAVMDLVATLSSSPRVADMLVPLDPAKPAAVPLAQLVKAMCMLIRHPLSSVRLAVLSTLEAFVRMEQGRVPSQARWWIGHELVRYVYQNLLVEEASPDVLDASLALWRALVAYLAGCGALVHIFAPLVKALLQLALTPIGTGLPVELMVGGVQGLDRAMVEQDLQVVGIDDILRGRLRAAQALGCLMAWWPAASLDGAKVVVGELDEYLVTPWAGQRVLASLVVVAYAHERRTRAEGVAQEAELPGVDVDALVKTLAGIVDGALAPAAGYTELRAHLLRVYSECLHTARDHAIQLPPLEQFTLPAAQALVAFHPGLQSTIHQYVALEALLDARARATAAAALIALDRVPSKVAPLVRSLTAVLKVEENVEVQDVAARAVGELARTCVKAGKGGVVDKLVKNLGVMVCSDAEVTPVVSEWHATQAAASGDVMTLVKESAAAGGNGALPTTTPATATSAVGAAGVEEAAAAGKKRKRAAAGESSTAASDPTISAAAALAASTVAVNPNRITHRGAELAFHAIAREFGPDLFCTCPISPTLVDTPDQVEAVQAVVDALQLNASVCAAVDQGLHSQLLAQVHAMIGLLDSPLALVRYMSARGVAAMAQANPSGTLHGLVVHVLPKLQSSDPSVATPNARRGAVECIHHVSQALGASLLPYVVFLVVPLMGAMSDFDDEVRRLASASFAHLIQLVPELVKQRASERAFLGQLLGTQKPEKFEVPVKLKGVELRPYQHEGVNWMMFLNRYQLHGILCDDMGLGKTLQTITVLSSHHQVQSTNRPSLVVCPSTLTGHWQHEINKYSPNLRPVVYAGPPQERRRLQAQMRNPPPNTVIITSYEVVRNDFEALGAMGGGANGNGNAGFEYCVLDEGHVIRNAKTKLTQTVKTLKARHRLLLSGTPIQNNVLELWSLFDFLMPGFLGTEQQFNARFAKKILASRDAKKSSAEQEAGMRALKDLHRQVLPFAKFYKDVVEAADPSTKTHVFQALQAMRRICNHPVLHVGALQQQRSASYSPTDPMLHTLDNAPKLAALKQLLEDCGIGTSVGSSSGLASSVSGRPRHENGSSASATAAGNSAAVVDSLANHRVLVFAQMKQMLDLIESDLFRAHMPSVSYLRLDGSTDPRARHGIVTRFNDDPSIDVLLLTTQAGGLGLNLTGADTVIFVDHDWNPMRDLQAMDRAHRLGQKRVVNVYRLIARGTLEEKIMGLQRFKMHIAGQVVNQQNAALDSMETDQLLDLFNVAGTMPSAAGNGSGKGASGAGASGVAAAIVEGLDELAQREYDDEYNMDAFLGSI</sequence>
<dbReference type="InterPro" id="IPR044078">
    <property type="entry name" value="Mot1_ATP-bd"/>
</dbReference>
<dbReference type="Gene3D" id="1.25.10.10">
    <property type="entry name" value="Leucine-rich Repeat Variant"/>
    <property type="match status" value="3"/>
</dbReference>
<dbReference type="CDD" id="cd17999">
    <property type="entry name" value="DEXHc_Mot1"/>
    <property type="match status" value="1"/>
</dbReference>
<dbReference type="GO" id="GO:0005524">
    <property type="term" value="F:ATP binding"/>
    <property type="evidence" value="ECO:0007669"/>
    <property type="project" value="UniProtKB-KW"/>
</dbReference>
<dbReference type="PANTHER" id="PTHR36498">
    <property type="entry name" value="TATA-BINDING PROTEIN-ASSOCIATED FACTOR 172"/>
    <property type="match status" value="1"/>
</dbReference>
<dbReference type="PROSITE" id="PS51192">
    <property type="entry name" value="HELICASE_ATP_BIND_1"/>
    <property type="match status" value="1"/>
</dbReference>
<keyword evidence="7" id="KW-0238">DNA-binding</keyword>
<dbReference type="InterPro" id="IPR044972">
    <property type="entry name" value="Mot1"/>
</dbReference>
<feature type="compositionally biased region" description="Low complexity" evidence="9">
    <location>
        <begin position="1654"/>
        <end position="1665"/>
    </location>
</feature>
<dbReference type="STRING" id="765915.A0A1Y2HHR5"/>
<dbReference type="InterPro" id="IPR001650">
    <property type="entry name" value="Helicase_C-like"/>
</dbReference>
<feature type="domain" description="Helicase ATP-binding" evidence="10">
    <location>
        <begin position="1352"/>
        <end position="1527"/>
    </location>
</feature>
<gene>
    <name evidence="12" type="ORF">BCR44DRAFT_1438168</name>
</gene>
<dbReference type="FunFam" id="3.40.50.10810:FF:000042">
    <property type="entry name" value="SNF2 family helicase-like protein"/>
    <property type="match status" value="1"/>
</dbReference>
<dbReference type="GO" id="GO:0004386">
    <property type="term" value="F:helicase activity"/>
    <property type="evidence" value="ECO:0007669"/>
    <property type="project" value="UniProtKB-KW"/>
</dbReference>
<evidence type="ECO:0000313" key="13">
    <source>
        <dbReference type="Proteomes" id="UP000193411"/>
    </source>
</evidence>
<dbReference type="Gene3D" id="3.40.50.10810">
    <property type="entry name" value="Tandem AAA-ATPase domain"/>
    <property type="match status" value="1"/>
</dbReference>
<feature type="compositionally biased region" description="Low complexity" evidence="9">
    <location>
        <begin position="174"/>
        <end position="213"/>
    </location>
</feature>
<evidence type="ECO:0008006" key="14">
    <source>
        <dbReference type="Google" id="ProtNLM"/>
    </source>
</evidence>
<feature type="region of interest" description="Disordered" evidence="9">
    <location>
        <begin position="1654"/>
        <end position="1678"/>
    </location>
</feature>
<evidence type="ECO:0000256" key="2">
    <source>
        <dbReference type="ARBA" id="ARBA00022737"/>
    </source>
</evidence>
<dbReference type="Pfam" id="PF00271">
    <property type="entry name" value="Helicase_C"/>
    <property type="match status" value="1"/>
</dbReference>
<keyword evidence="4" id="KW-0378">Hydrolase</keyword>
<evidence type="ECO:0000256" key="9">
    <source>
        <dbReference type="SAM" id="MobiDB-lite"/>
    </source>
</evidence>
<dbReference type="SMART" id="SM00490">
    <property type="entry name" value="HELICc"/>
    <property type="match status" value="1"/>
</dbReference>
<comment type="caution">
    <text evidence="12">The sequence shown here is derived from an EMBL/GenBank/DDBJ whole genome shotgun (WGS) entry which is preliminary data.</text>
</comment>
<dbReference type="InterPro" id="IPR016024">
    <property type="entry name" value="ARM-type_fold"/>
</dbReference>